<proteinExistence type="predicted"/>
<reference evidence="1 2" key="1">
    <citation type="journal article" date="2022" name="bioRxiv">
        <title>Genomics of Preaxostyla Flagellates Illuminates Evolutionary Transitions and the Path Towards Mitochondrial Loss.</title>
        <authorList>
            <person name="Novak L.V.F."/>
            <person name="Treitli S.C."/>
            <person name="Pyrih J."/>
            <person name="Halakuc P."/>
            <person name="Pipaliya S.V."/>
            <person name="Vacek V."/>
            <person name="Brzon O."/>
            <person name="Soukal P."/>
            <person name="Eme L."/>
            <person name="Dacks J.B."/>
            <person name="Karnkowska A."/>
            <person name="Elias M."/>
            <person name="Hampl V."/>
        </authorList>
    </citation>
    <scope>NUCLEOTIDE SEQUENCE [LARGE SCALE GENOMIC DNA]</scope>
    <source>
        <strain evidence="1">NAU3</strain>
        <tissue evidence="1">Gut</tissue>
    </source>
</reference>
<sequence>MTDSTVSTIIEHMLHDEHTEIQAIQTAHRLRLIDAWDIQPGEKILEIGSGQGDMLAALAYAVGPTGHVTGVDIASPDYGSPYTIGQAIKTLTDSDYGDRLTVFFERDLTKGSDFLAGEHFNCVILAHSLWYFDSLDQLATTIAVAKSLCDEILLAEWDLEITTATQQNHYIAASVQDQLSLFNPQTQANIRTLVTKHQITAMAQNLNLKITAQGQLVNNEMQDGAWEVAYVKDAFSPERLMKNGVEPAIAQFLADQVGLINGPTTPLNTFCLSFSTDCFPFLNWIDDQSETEEEKAVVFRSLVATLKLQPALDVSLEAQAVRFLKSIYPASRTSADAFLDSLASISGDSLTDFVQSIIVLVSSSSQIIISTTMEMLESLMEWSSTLNTLALVKADLIPELIITLNPLSFSVSETVNLHTGLVQIITYAIWLATSIGLKSHRIADNDEKQAVYETVVQQVVAPSEKYICHLCVNRLLRICSYYQPAMDFVLNMPVILTIPSCLTFFESDRSISHFLASMEDFQRKWNKTRGKVQQMWKTVYRMLRMEGIEDVLEAKLQNDKTIQIKKWTVIYSIEWNNQHGMNVPERE</sequence>
<dbReference type="Pfam" id="PF13489">
    <property type="entry name" value="Methyltransf_23"/>
    <property type="match status" value="1"/>
</dbReference>
<dbReference type="GO" id="GO:0032259">
    <property type="term" value="P:methylation"/>
    <property type="evidence" value="ECO:0007669"/>
    <property type="project" value="UniProtKB-KW"/>
</dbReference>
<protein>
    <submittedName>
        <fullName evidence="1">Methyltransferase ustM</fullName>
        <ecNumber evidence="1">2.1.1.-</ecNumber>
    </submittedName>
</protein>
<dbReference type="InterPro" id="IPR029063">
    <property type="entry name" value="SAM-dependent_MTases_sf"/>
</dbReference>
<keyword evidence="1" id="KW-0808">Transferase</keyword>
<dbReference type="Proteomes" id="UP001281761">
    <property type="component" value="Unassembled WGS sequence"/>
</dbReference>
<dbReference type="EMBL" id="JARBJD010000042">
    <property type="protein sequence ID" value="KAK2957933.1"/>
    <property type="molecule type" value="Genomic_DNA"/>
</dbReference>
<name>A0ABQ9Y2G1_9EUKA</name>
<organism evidence="1 2">
    <name type="scientific">Blattamonas nauphoetae</name>
    <dbReference type="NCBI Taxonomy" id="2049346"/>
    <lineage>
        <taxon>Eukaryota</taxon>
        <taxon>Metamonada</taxon>
        <taxon>Preaxostyla</taxon>
        <taxon>Oxymonadida</taxon>
        <taxon>Blattamonas</taxon>
    </lineage>
</organism>
<dbReference type="GO" id="GO:0008168">
    <property type="term" value="F:methyltransferase activity"/>
    <property type="evidence" value="ECO:0007669"/>
    <property type="project" value="UniProtKB-KW"/>
</dbReference>
<keyword evidence="1" id="KW-0489">Methyltransferase</keyword>
<dbReference type="EC" id="2.1.1.-" evidence="1"/>
<dbReference type="SUPFAM" id="SSF53335">
    <property type="entry name" value="S-adenosyl-L-methionine-dependent methyltransferases"/>
    <property type="match status" value="1"/>
</dbReference>
<gene>
    <name evidence="1" type="ORF">BLNAU_7109</name>
</gene>
<accession>A0ABQ9Y2G1</accession>
<evidence type="ECO:0000313" key="1">
    <source>
        <dbReference type="EMBL" id="KAK2957933.1"/>
    </source>
</evidence>
<dbReference type="Gene3D" id="3.40.50.150">
    <property type="entry name" value="Vaccinia Virus protein VP39"/>
    <property type="match status" value="1"/>
</dbReference>
<evidence type="ECO:0000313" key="2">
    <source>
        <dbReference type="Proteomes" id="UP001281761"/>
    </source>
</evidence>
<keyword evidence="2" id="KW-1185">Reference proteome</keyword>
<dbReference type="CDD" id="cd02440">
    <property type="entry name" value="AdoMet_MTases"/>
    <property type="match status" value="1"/>
</dbReference>
<comment type="caution">
    <text evidence="1">The sequence shown here is derived from an EMBL/GenBank/DDBJ whole genome shotgun (WGS) entry which is preliminary data.</text>
</comment>